<evidence type="ECO:0000313" key="1">
    <source>
        <dbReference type="EMBL" id="KAH9717474.1"/>
    </source>
</evidence>
<dbReference type="Proteomes" id="UP000829398">
    <property type="component" value="Chromosome 7"/>
</dbReference>
<accession>A0ACB8JHV0</accession>
<proteinExistence type="predicted"/>
<name>A0ACB8JHV0_CITSI</name>
<comment type="caution">
    <text evidence="1">The sequence shown here is derived from an EMBL/GenBank/DDBJ whole genome shotgun (WGS) entry which is preliminary data.</text>
</comment>
<dbReference type="EMBL" id="CM039176">
    <property type="protein sequence ID" value="KAH9717474.1"/>
    <property type="molecule type" value="Genomic_DNA"/>
</dbReference>
<organism evidence="1 2">
    <name type="scientific">Citrus sinensis</name>
    <name type="common">Sweet orange</name>
    <name type="synonym">Citrus aurantium var. sinensis</name>
    <dbReference type="NCBI Taxonomy" id="2711"/>
    <lineage>
        <taxon>Eukaryota</taxon>
        <taxon>Viridiplantae</taxon>
        <taxon>Streptophyta</taxon>
        <taxon>Embryophyta</taxon>
        <taxon>Tracheophyta</taxon>
        <taxon>Spermatophyta</taxon>
        <taxon>Magnoliopsida</taxon>
        <taxon>eudicotyledons</taxon>
        <taxon>Gunneridae</taxon>
        <taxon>Pentapetalae</taxon>
        <taxon>rosids</taxon>
        <taxon>malvids</taxon>
        <taxon>Sapindales</taxon>
        <taxon>Rutaceae</taxon>
        <taxon>Aurantioideae</taxon>
        <taxon>Citrus</taxon>
    </lineage>
</organism>
<sequence length="452" mass="53579">MYISMGPYQPKLEEFPPSFDGQQFRRFQYTWYAQFPWLEYSKEINLFRSWKRINNGEGCSFLHHEGGLNSHHTKALLKWGGLKNPSQYIDRDLNNYRFLWTRPCSITIHNLFRVGIYFCWLRQPSDRFVRERFFEVVNVKETSASTLKKEICIVLTHYNLLVEDLRGQRFDGASNMRCTWNGLQALFREDCPYTYYVHFFAHRLQLALVKVSKDHHYELKSIREAEIIDLIASGELKLVHELIKFIHYNNMEQLVGALILLRSYLEKMICNGSNNDIRGEAKGVYDAMSTFKFVFILHLMNKVLGISDLLCQALQMKSQDILNAIHLISNGWYTFIKSVISFFESHHIDASRMNDHHMKGTMHFYQQKDYVTVEHYYRIDLFNAVIYFQLIELNNRFTDQTMELLTLSSALNPVNSFKSFNVDDICNLVERFYPCDFTQFEILALRRQLECF</sequence>
<evidence type="ECO:0000313" key="2">
    <source>
        <dbReference type="Proteomes" id="UP000829398"/>
    </source>
</evidence>
<keyword evidence="2" id="KW-1185">Reference proteome</keyword>
<reference evidence="2" key="1">
    <citation type="journal article" date="2023" name="Hortic. Res.">
        <title>A chromosome-level phased genome enabling allele-level studies in sweet orange: a case study on citrus Huanglongbing tolerance.</title>
        <authorList>
            <person name="Wu B."/>
            <person name="Yu Q."/>
            <person name="Deng Z."/>
            <person name="Duan Y."/>
            <person name="Luo F."/>
            <person name="Gmitter F. Jr."/>
        </authorList>
    </citation>
    <scope>NUCLEOTIDE SEQUENCE [LARGE SCALE GENOMIC DNA]</scope>
    <source>
        <strain evidence="2">cv. Valencia</strain>
    </source>
</reference>
<protein>
    <submittedName>
        <fullName evidence="1">TTF-type domain-containing protein</fullName>
    </submittedName>
</protein>
<gene>
    <name evidence="1" type="ORF">KPL71_021824</name>
</gene>